<name>A0A0F9FAP9_9ZZZZ</name>
<dbReference type="FunFam" id="3.40.50.300:FF:001447">
    <property type="entry name" value="Ras-related protein Rab-1B"/>
    <property type="match status" value="1"/>
</dbReference>
<dbReference type="SMART" id="SM00173">
    <property type="entry name" value="RAS"/>
    <property type="match status" value="1"/>
</dbReference>
<comment type="caution">
    <text evidence="2">The sequence shown here is derived from an EMBL/GenBank/DDBJ whole genome shotgun (WGS) entry which is preliminary data.</text>
</comment>
<dbReference type="Pfam" id="PF00071">
    <property type="entry name" value="Ras"/>
    <property type="match status" value="1"/>
</dbReference>
<dbReference type="PROSITE" id="PS51421">
    <property type="entry name" value="RAS"/>
    <property type="match status" value="1"/>
</dbReference>
<reference evidence="2" key="1">
    <citation type="journal article" date="2015" name="Nature">
        <title>Complex archaea that bridge the gap between prokaryotes and eukaryotes.</title>
        <authorList>
            <person name="Spang A."/>
            <person name="Saw J.H."/>
            <person name="Jorgensen S.L."/>
            <person name="Zaremba-Niedzwiedzka K."/>
            <person name="Martijn J."/>
            <person name="Lind A.E."/>
            <person name="van Eijk R."/>
            <person name="Schleper C."/>
            <person name="Guy L."/>
            <person name="Ettema T.J."/>
        </authorList>
    </citation>
    <scope>NUCLEOTIDE SEQUENCE</scope>
</reference>
<sequence>MGSQYPFFKICIVGDFGVGKSTLLFHYLERRFISNVESTIASNFFLKQIKIPNVQNYITLQIWDLAGQKHFHWIRKAFYKGSRGIVYMFDLSRKETFDHIKLWKKEVESTIGIIPNILVGNKLDLINSENQPLSTNETNSLKQKLKACAYCETSAKVGTGVDKIFYNLSIKMHKFHK</sequence>
<dbReference type="NCBIfam" id="TIGR00231">
    <property type="entry name" value="small_GTP"/>
    <property type="match status" value="1"/>
</dbReference>
<evidence type="ECO:0000256" key="1">
    <source>
        <dbReference type="ARBA" id="ARBA00022741"/>
    </source>
</evidence>
<dbReference type="EMBL" id="LAZR01021975">
    <property type="protein sequence ID" value="KKL83449.1"/>
    <property type="molecule type" value="Genomic_DNA"/>
</dbReference>
<evidence type="ECO:0000313" key="2">
    <source>
        <dbReference type="EMBL" id="KKL83449.1"/>
    </source>
</evidence>
<dbReference type="SUPFAM" id="SSF52540">
    <property type="entry name" value="P-loop containing nucleoside triphosphate hydrolases"/>
    <property type="match status" value="1"/>
</dbReference>
<dbReference type="AlphaFoldDB" id="A0A0F9FAP9"/>
<evidence type="ECO:0008006" key="3">
    <source>
        <dbReference type="Google" id="ProtNLM"/>
    </source>
</evidence>
<keyword evidence="1" id="KW-0547">Nucleotide-binding</keyword>
<dbReference type="InterPro" id="IPR001806">
    <property type="entry name" value="Small_GTPase"/>
</dbReference>
<accession>A0A0F9FAP9</accession>
<dbReference type="PROSITE" id="PS51419">
    <property type="entry name" value="RAB"/>
    <property type="match status" value="1"/>
</dbReference>
<organism evidence="2">
    <name type="scientific">marine sediment metagenome</name>
    <dbReference type="NCBI Taxonomy" id="412755"/>
    <lineage>
        <taxon>unclassified sequences</taxon>
        <taxon>metagenomes</taxon>
        <taxon>ecological metagenomes</taxon>
    </lineage>
</organism>
<dbReference type="PANTHER" id="PTHR47978">
    <property type="match status" value="1"/>
</dbReference>
<dbReference type="GO" id="GO:0003924">
    <property type="term" value="F:GTPase activity"/>
    <property type="evidence" value="ECO:0007669"/>
    <property type="project" value="InterPro"/>
</dbReference>
<dbReference type="SMART" id="SM00175">
    <property type="entry name" value="RAB"/>
    <property type="match status" value="1"/>
</dbReference>
<dbReference type="InterPro" id="IPR027417">
    <property type="entry name" value="P-loop_NTPase"/>
</dbReference>
<dbReference type="GO" id="GO:0005525">
    <property type="term" value="F:GTP binding"/>
    <property type="evidence" value="ECO:0007669"/>
    <property type="project" value="InterPro"/>
</dbReference>
<dbReference type="Gene3D" id="3.40.50.300">
    <property type="entry name" value="P-loop containing nucleotide triphosphate hydrolases"/>
    <property type="match status" value="1"/>
</dbReference>
<dbReference type="PRINTS" id="PR00449">
    <property type="entry name" value="RASTRNSFRMNG"/>
</dbReference>
<dbReference type="InterPro" id="IPR005225">
    <property type="entry name" value="Small_GTP-bd"/>
</dbReference>
<proteinExistence type="predicted"/>
<dbReference type="SMART" id="SM00174">
    <property type="entry name" value="RHO"/>
    <property type="match status" value="1"/>
</dbReference>
<gene>
    <name evidence="2" type="ORF">LCGC14_1974630</name>
</gene>
<dbReference type="CDD" id="cd00154">
    <property type="entry name" value="Rab"/>
    <property type="match status" value="1"/>
</dbReference>
<protein>
    <recommendedName>
        <fullName evidence="3">GTP-binding protein</fullName>
    </recommendedName>
</protein>